<organism evidence="7 8">
    <name type="scientific">Maribellus comscasis</name>
    <dbReference type="NCBI Taxonomy" id="2681766"/>
    <lineage>
        <taxon>Bacteria</taxon>
        <taxon>Pseudomonadati</taxon>
        <taxon>Bacteroidota</taxon>
        <taxon>Bacteroidia</taxon>
        <taxon>Marinilabiliales</taxon>
        <taxon>Prolixibacteraceae</taxon>
        <taxon>Maribellus</taxon>
    </lineage>
</organism>
<dbReference type="InterPro" id="IPR013325">
    <property type="entry name" value="RNA_pol_sigma_r2"/>
</dbReference>
<dbReference type="InterPro" id="IPR014284">
    <property type="entry name" value="RNA_pol_sigma-70_dom"/>
</dbReference>
<dbReference type="KEGG" id="mcos:GM418_20665"/>
<reference evidence="7 8" key="1">
    <citation type="submission" date="2019-11" db="EMBL/GenBank/DDBJ databases">
        <authorList>
            <person name="Zheng R.K."/>
            <person name="Sun C.M."/>
        </authorList>
    </citation>
    <scope>NUCLEOTIDE SEQUENCE [LARGE SCALE GENOMIC DNA]</scope>
    <source>
        <strain evidence="7 8">WC007</strain>
    </source>
</reference>
<dbReference type="InterPro" id="IPR013249">
    <property type="entry name" value="RNA_pol_sigma70_r4_t2"/>
</dbReference>
<dbReference type="SUPFAM" id="SSF88946">
    <property type="entry name" value="Sigma2 domain of RNA polymerase sigma factors"/>
    <property type="match status" value="1"/>
</dbReference>
<evidence type="ECO:0000256" key="1">
    <source>
        <dbReference type="ARBA" id="ARBA00010641"/>
    </source>
</evidence>
<dbReference type="PANTHER" id="PTHR43133">
    <property type="entry name" value="RNA POLYMERASE ECF-TYPE SIGMA FACTO"/>
    <property type="match status" value="1"/>
</dbReference>
<dbReference type="PANTHER" id="PTHR43133:SF46">
    <property type="entry name" value="RNA POLYMERASE SIGMA-70 FACTOR ECF SUBFAMILY"/>
    <property type="match status" value="1"/>
</dbReference>
<dbReference type="Pfam" id="PF08281">
    <property type="entry name" value="Sigma70_r4_2"/>
    <property type="match status" value="1"/>
</dbReference>
<dbReference type="InterPro" id="IPR039425">
    <property type="entry name" value="RNA_pol_sigma-70-like"/>
</dbReference>
<dbReference type="GO" id="GO:0016987">
    <property type="term" value="F:sigma factor activity"/>
    <property type="evidence" value="ECO:0007669"/>
    <property type="project" value="UniProtKB-KW"/>
</dbReference>
<protein>
    <submittedName>
        <fullName evidence="7">Sigma-70 family RNA polymerase sigma factor</fullName>
    </submittedName>
</protein>
<keyword evidence="8" id="KW-1185">Reference proteome</keyword>
<dbReference type="InterPro" id="IPR007627">
    <property type="entry name" value="RNA_pol_sigma70_r2"/>
</dbReference>
<dbReference type="NCBIfam" id="TIGR02937">
    <property type="entry name" value="sigma70-ECF"/>
    <property type="match status" value="1"/>
</dbReference>
<evidence type="ECO:0000256" key="2">
    <source>
        <dbReference type="ARBA" id="ARBA00023015"/>
    </source>
</evidence>
<feature type="domain" description="RNA polymerase sigma-70 region 2" evidence="5">
    <location>
        <begin position="9"/>
        <end position="75"/>
    </location>
</feature>
<dbReference type="RefSeq" id="WP_158869132.1">
    <property type="nucleotide sequence ID" value="NZ_CP046401.1"/>
</dbReference>
<evidence type="ECO:0000256" key="3">
    <source>
        <dbReference type="ARBA" id="ARBA00023082"/>
    </source>
</evidence>
<name>A0A6I6K7J7_9BACT</name>
<accession>A0A6I6K7J7</accession>
<dbReference type="Gene3D" id="1.10.10.10">
    <property type="entry name" value="Winged helix-like DNA-binding domain superfamily/Winged helix DNA-binding domain"/>
    <property type="match status" value="1"/>
</dbReference>
<evidence type="ECO:0000259" key="5">
    <source>
        <dbReference type="Pfam" id="PF04542"/>
    </source>
</evidence>
<evidence type="ECO:0000259" key="6">
    <source>
        <dbReference type="Pfam" id="PF08281"/>
    </source>
</evidence>
<sequence>MTQEEFKYLFEMHFAAIRNYVFYRSGNTEVATDIAQETFLKVWEKQQTVQPESVKGLLYKIAGDLFISYYRKEKRSFHFFNHFVFDENGQTPEDLFAFEQLKGNYKRALEKLPEKQRTVFLMSRAENLKYKEIAEILGISVKAVEKRMKYALKYLRTFLNHE</sequence>
<feature type="domain" description="RNA polymerase sigma factor 70 region 4 type 2" evidence="6">
    <location>
        <begin position="105"/>
        <end position="154"/>
    </location>
</feature>
<evidence type="ECO:0000256" key="4">
    <source>
        <dbReference type="ARBA" id="ARBA00023163"/>
    </source>
</evidence>
<dbReference type="Gene3D" id="1.10.1740.10">
    <property type="match status" value="1"/>
</dbReference>
<keyword evidence="3" id="KW-0731">Sigma factor</keyword>
<evidence type="ECO:0000313" key="7">
    <source>
        <dbReference type="EMBL" id="QGY45994.1"/>
    </source>
</evidence>
<dbReference type="EMBL" id="CP046401">
    <property type="protein sequence ID" value="QGY45994.1"/>
    <property type="molecule type" value="Genomic_DNA"/>
</dbReference>
<dbReference type="GO" id="GO:0003677">
    <property type="term" value="F:DNA binding"/>
    <property type="evidence" value="ECO:0007669"/>
    <property type="project" value="InterPro"/>
</dbReference>
<dbReference type="InterPro" id="IPR013324">
    <property type="entry name" value="RNA_pol_sigma_r3/r4-like"/>
</dbReference>
<dbReference type="SUPFAM" id="SSF88659">
    <property type="entry name" value="Sigma3 and sigma4 domains of RNA polymerase sigma factors"/>
    <property type="match status" value="1"/>
</dbReference>
<dbReference type="Pfam" id="PF04542">
    <property type="entry name" value="Sigma70_r2"/>
    <property type="match status" value="1"/>
</dbReference>
<gene>
    <name evidence="7" type="ORF">GM418_20665</name>
</gene>
<keyword evidence="2" id="KW-0805">Transcription regulation</keyword>
<dbReference type="InterPro" id="IPR036388">
    <property type="entry name" value="WH-like_DNA-bd_sf"/>
</dbReference>
<dbReference type="AlphaFoldDB" id="A0A6I6K7J7"/>
<keyword evidence="4" id="KW-0804">Transcription</keyword>
<dbReference type="Proteomes" id="UP000428260">
    <property type="component" value="Chromosome"/>
</dbReference>
<comment type="similarity">
    <text evidence="1">Belongs to the sigma-70 factor family. ECF subfamily.</text>
</comment>
<dbReference type="CDD" id="cd06171">
    <property type="entry name" value="Sigma70_r4"/>
    <property type="match status" value="1"/>
</dbReference>
<dbReference type="GO" id="GO:0006352">
    <property type="term" value="P:DNA-templated transcription initiation"/>
    <property type="evidence" value="ECO:0007669"/>
    <property type="project" value="InterPro"/>
</dbReference>
<proteinExistence type="inferred from homology"/>
<evidence type="ECO:0000313" key="8">
    <source>
        <dbReference type="Proteomes" id="UP000428260"/>
    </source>
</evidence>